<dbReference type="InParanoid" id="A0A1X7VWL4"/>
<reference evidence="6" key="2">
    <citation type="submission" date="2017-05" db="UniProtKB">
        <authorList>
            <consortium name="EnsemblMetazoa"/>
        </authorList>
    </citation>
    <scope>IDENTIFICATION</scope>
</reference>
<protein>
    <recommendedName>
        <fullName evidence="3">Pre-rRNA-processing protein TSR2 homolog</fullName>
    </recommendedName>
</protein>
<dbReference type="Proteomes" id="UP000007879">
    <property type="component" value="Unassembled WGS sequence"/>
</dbReference>
<dbReference type="AlphaFoldDB" id="A0A1X7VWL4"/>
<comment type="similarity">
    <text evidence="2">Belongs to the TSR2 family.</text>
</comment>
<dbReference type="GO" id="GO:0006364">
    <property type="term" value="P:rRNA processing"/>
    <property type="evidence" value="ECO:0007669"/>
    <property type="project" value="UniProtKB-KW"/>
</dbReference>
<reference evidence="7" key="1">
    <citation type="journal article" date="2010" name="Nature">
        <title>The Amphimedon queenslandica genome and the evolution of animal complexity.</title>
        <authorList>
            <person name="Srivastava M."/>
            <person name="Simakov O."/>
            <person name="Chapman J."/>
            <person name="Fahey B."/>
            <person name="Gauthier M.E."/>
            <person name="Mitros T."/>
            <person name="Richards G.S."/>
            <person name="Conaco C."/>
            <person name="Dacre M."/>
            <person name="Hellsten U."/>
            <person name="Larroux C."/>
            <person name="Putnam N.H."/>
            <person name="Stanke M."/>
            <person name="Adamska M."/>
            <person name="Darling A."/>
            <person name="Degnan S.M."/>
            <person name="Oakley T.H."/>
            <person name="Plachetzki D.C."/>
            <person name="Zhai Y."/>
            <person name="Adamski M."/>
            <person name="Calcino A."/>
            <person name="Cummins S.F."/>
            <person name="Goodstein D.M."/>
            <person name="Harris C."/>
            <person name="Jackson D.J."/>
            <person name="Leys S.P."/>
            <person name="Shu S."/>
            <person name="Woodcroft B.J."/>
            <person name="Vervoort M."/>
            <person name="Kosik K.S."/>
            <person name="Manning G."/>
            <person name="Degnan B.M."/>
            <person name="Rokhsar D.S."/>
        </authorList>
    </citation>
    <scope>NUCLEOTIDE SEQUENCE [LARGE SCALE GENOMIC DNA]</scope>
</reference>
<dbReference type="EnsemblMetazoa" id="XM_011405381.2">
    <property type="protein sequence ID" value="XP_011403683.2"/>
    <property type="gene ID" value="LOC105312605"/>
</dbReference>
<evidence type="ECO:0000256" key="4">
    <source>
        <dbReference type="ARBA" id="ARBA00022552"/>
    </source>
</evidence>
<evidence type="ECO:0000256" key="3">
    <source>
        <dbReference type="ARBA" id="ARBA00017551"/>
    </source>
</evidence>
<feature type="region of interest" description="Disordered" evidence="5">
    <location>
        <begin position="145"/>
        <end position="203"/>
    </location>
</feature>
<dbReference type="OrthoDB" id="263560at2759"/>
<dbReference type="InterPro" id="IPR019398">
    <property type="entry name" value="Pre-rRNA_process_TSR2"/>
</dbReference>
<evidence type="ECO:0000256" key="1">
    <source>
        <dbReference type="ARBA" id="ARBA00002210"/>
    </source>
</evidence>
<evidence type="ECO:0000256" key="2">
    <source>
        <dbReference type="ARBA" id="ARBA00006524"/>
    </source>
</evidence>
<evidence type="ECO:0000313" key="6">
    <source>
        <dbReference type="EnsemblMetazoa" id="Aqu2.1.43803_001"/>
    </source>
</evidence>
<dbReference type="KEGG" id="aqu:105312605"/>
<sequence>MSRVYTKMAGVGKVYGKVKPPQVFIDAVSKVMREWQAIKIAVENMFGGPLSKEKAQWMEEVTVDFMCNNIDVQSWELEDYLCVLMDQEFHTSVEDASVPMIAKKICELYSDYQSGNIQKIQDFISKSRSPVPSVQVQCVEEDEKEEVNGLEVVEEEESDSEGIQEDLEQLKLNEQTSPKKEPIAPIPDDGWEVVKRSRRKSKN</sequence>
<gene>
    <name evidence="6" type="primary">105312605</name>
</gene>
<dbReference type="STRING" id="400682.A0A1X7VWL4"/>
<comment type="function">
    <text evidence="1">May be involved in 20S pre-rRNA processing.</text>
</comment>
<proteinExistence type="inferred from homology"/>
<dbReference type="PANTHER" id="PTHR21250">
    <property type="entry name" value="PRE-RRNA-PROCESSING PROTEIN TSR2 HOMOLOG"/>
    <property type="match status" value="1"/>
</dbReference>
<keyword evidence="7" id="KW-1185">Reference proteome</keyword>
<name>A0A1X7VWL4_AMPQE</name>
<dbReference type="Pfam" id="PF10273">
    <property type="entry name" value="WGG"/>
    <property type="match status" value="1"/>
</dbReference>
<evidence type="ECO:0000256" key="5">
    <source>
        <dbReference type="SAM" id="MobiDB-lite"/>
    </source>
</evidence>
<dbReference type="EnsemblMetazoa" id="Aqu2.1.43803_001">
    <property type="protein sequence ID" value="Aqu2.1.43803_001"/>
    <property type="gene ID" value="Aqu2.1.43803"/>
</dbReference>
<accession>A0A1X7VWL4</accession>
<organism evidence="6">
    <name type="scientific">Amphimedon queenslandica</name>
    <name type="common">Sponge</name>
    <dbReference type="NCBI Taxonomy" id="400682"/>
    <lineage>
        <taxon>Eukaryota</taxon>
        <taxon>Metazoa</taxon>
        <taxon>Porifera</taxon>
        <taxon>Demospongiae</taxon>
        <taxon>Heteroscleromorpha</taxon>
        <taxon>Haplosclerida</taxon>
        <taxon>Niphatidae</taxon>
        <taxon>Amphimedon</taxon>
    </lineage>
</organism>
<keyword evidence="4" id="KW-0698">rRNA processing</keyword>
<dbReference type="eggNOG" id="KOG4032">
    <property type="taxonomic scope" value="Eukaryota"/>
</dbReference>
<feature type="compositionally biased region" description="Acidic residues" evidence="5">
    <location>
        <begin position="152"/>
        <end position="167"/>
    </location>
</feature>
<evidence type="ECO:0000313" key="7">
    <source>
        <dbReference type="Proteomes" id="UP000007879"/>
    </source>
</evidence>